<dbReference type="Gene3D" id="3.40.50.880">
    <property type="match status" value="1"/>
</dbReference>
<keyword evidence="5" id="KW-1185">Reference proteome</keyword>
<dbReference type="Gene3D" id="3.20.20.100">
    <property type="entry name" value="NADP-dependent oxidoreductase domain"/>
    <property type="match status" value="1"/>
</dbReference>
<evidence type="ECO:0000313" key="4">
    <source>
        <dbReference type="EMBL" id="KAF7547345.1"/>
    </source>
</evidence>
<dbReference type="OrthoDB" id="2310150at2759"/>
<keyword evidence="1" id="KW-0560">Oxidoreductase</keyword>
<dbReference type="EMBL" id="JAANBB010000181">
    <property type="protein sequence ID" value="KAF7547345.1"/>
    <property type="molecule type" value="Genomic_DNA"/>
</dbReference>
<dbReference type="GO" id="GO:0016491">
    <property type="term" value="F:oxidoreductase activity"/>
    <property type="evidence" value="ECO:0007669"/>
    <property type="project" value="UniProtKB-KW"/>
</dbReference>
<dbReference type="PANTHER" id="PTHR42695:SF6">
    <property type="entry name" value="GLUTAMINE AMIDOTRANSFERASE DOMAIN-CONTAINING PROTEIN"/>
    <property type="match status" value="1"/>
</dbReference>
<accession>A0A9P5H7P0</accession>
<evidence type="ECO:0000313" key="5">
    <source>
        <dbReference type="Proteomes" id="UP000722485"/>
    </source>
</evidence>
<dbReference type="InterPro" id="IPR029062">
    <property type="entry name" value="Class_I_gatase-like"/>
</dbReference>
<feature type="domain" description="NADP-dependent oxidoreductase" evidence="3">
    <location>
        <begin position="44"/>
        <end position="250"/>
    </location>
</feature>
<protein>
    <recommendedName>
        <fullName evidence="6">Class I glutamine amidotransferase-like protein</fullName>
    </recommendedName>
</protein>
<sequence>MAVVPVALAVGTHTWGLDDAAKLESILDLMRKHKVGHLDTARYYIRTYFLHGPDEATPIEQQMESIQALYQQGLFTQFGLSNFNEEQVLECYNCAKSKGYILPTVYQSSYSLATRLNETILFPTLRDLGFQIQAYSPMAAGLLAKTPEYIHEGKGSWDPSTVMGKMYRDLFYKPSYMEMLEEFGKLSDKSGVSRSGLAYRWVRYHSALKGNLGDEMILGAASAAQLEESLMELEKGPLENWVVERIDELWDIVKEDAPRDNMKSARKFLTDNIMPTVNIAVLKCYQMQDSISKVRGDFDALFQSWLSLGAETISQNHPDREAIQVKVVGYDIAKDEVYPDTLNDVDAIVITGSPAAVYEDLPWIRKLQSYLQDVYSNYPNIKLFGGCFGHQIIAQALLGDKGAQVELSPKGLEVGVHQVQLAADFTRHFPGLLHDVGEISYQLFHVDHVNLSSGPLPYPWINIGSSKLCDVQGLYNPGRVLTFQGHPEFDTFITRECVLSLGENWSEQMVADSLVLAEKADERVLVAQVAVEFLKSQDIAVVG</sequence>
<proteinExistence type="predicted"/>
<dbReference type="PANTHER" id="PTHR42695">
    <property type="entry name" value="GLUTAMINE AMIDOTRANSFERASE YLR126C-RELATED"/>
    <property type="match status" value="1"/>
</dbReference>
<dbReference type="PROSITE" id="PS51273">
    <property type="entry name" value="GATASE_TYPE_1"/>
    <property type="match status" value="1"/>
</dbReference>
<organism evidence="4 5">
    <name type="scientific">Cylindrodendrum hubeiense</name>
    <dbReference type="NCBI Taxonomy" id="595255"/>
    <lineage>
        <taxon>Eukaryota</taxon>
        <taxon>Fungi</taxon>
        <taxon>Dikarya</taxon>
        <taxon>Ascomycota</taxon>
        <taxon>Pezizomycotina</taxon>
        <taxon>Sordariomycetes</taxon>
        <taxon>Hypocreomycetidae</taxon>
        <taxon>Hypocreales</taxon>
        <taxon>Nectriaceae</taxon>
        <taxon>Cylindrodendrum</taxon>
    </lineage>
</organism>
<dbReference type="CDD" id="cd01741">
    <property type="entry name" value="GATase1_1"/>
    <property type="match status" value="1"/>
</dbReference>
<evidence type="ECO:0000259" key="2">
    <source>
        <dbReference type="Pfam" id="PF00117"/>
    </source>
</evidence>
<dbReference type="SUPFAM" id="SSF51430">
    <property type="entry name" value="NAD(P)-linked oxidoreductase"/>
    <property type="match status" value="1"/>
</dbReference>
<dbReference type="Pfam" id="PF00117">
    <property type="entry name" value="GATase"/>
    <property type="match status" value="1"/>
</dbReference>
<dbReference type="GO" id="GO:0005634">
    <property type="term" value="C:nucleus"/>
    <property type="evidence" value="ECO:0007669"/>
    <property type="project" value="TreeGrafter"/>
</dbReference>
<comment type="caution">
    <text evidence="4">The sequence shown here is derived from an EMBL/GenBank/DDBJ whole genome shotgun (WGS) entry which is preliminary data.</text>
</comment>
<dbReference type="InterPro" id="IPR044992">
    <property type="entry name" value="ChyE-like"/>
</dbReference>
<dbReference type="Pfam" id="PF00248">
    <property type="entry name" value="Aldo_ket_red"/>
    <property type="match status" value="1"/>
</dbReference>
<evidence type="ECO:0000256" key="1">
    <source>
        <dbReference type="ARBA" id="ARBA00023002"/>
    </source>
</evidence>
<evidence type="ECO:0008006" key="6">
    <source>
        <dbReference type="Google" id="ProtNLM"/>
    </source>
</evidence>
<evidence type="ECO:0000259" key="3">
    <source>
        <dbReference type="Pfam" id="PF00248"/>
    </source>
</evidence>
<dbReference type="InterPro" id="IPR023210">
    <property type="entry name" value="NADP_OxRdtase_dom"/>
</dbReference>
<dbReference type="Proteomes" id="UP000722485">
    <property type="component" value="Unassembled WGS sequence"/>
</dbReference>
<feature type="domain" description="Glutamine amidotransferase" evidence="2">
    <location>
        <begin position="323"/>
        <end position="490"/>
    </location>
</feature>
<dbReference type="SUPFAM" id="SSF52317">
    <property type="entry name" value="Class I glutamine amidotransferase-like"/>
    <property type="match status" value="1"/>
</dbReference>
<dbReference type="AlphaFoldDB" id="A0A9P5H7P0"/>
<dbReference type="GO" id="GO:0005829">
    <property type="term" value="C:cytosol"/>
    <property type="evidence" value="ECO:0007669"/>
    <property type="project" value="TreeGrafter"/>
</dbReference>
<reference evidence="4" key="1">
    <citation type="submission" date="2020-03" db="EMBL/GenBank/DDBJ databases">
        <title>Draft Genome Sequence of Cylindrodendrum hubeiense.</title>
        <authorList>
            <person name="Buettner E."/>
            <person name="Kellner H."/>
        </authorList>
    </citation>
    <scope>NUCLEOTIDE SEQUENCE</scope>
    <source>
        <strain evidence="4">IHI 201604</strain>
    </source>
</reference>
<name>A0A9P5H7P0_9HYPO</name>
<dbReference type="InterPro" id="IPR017926">
    <property type="entry name" value="GATASE"/>
</dbReference>
<gene>
    <name evidence="4" type="ORF">G7Z17_g7793</name>
</gene>
<dbReference type="InterPro" id="IPR036812">
    <property type="entry name" value="NAD(P)_OxRdtase_dom_sf"/>
</dbReference>